<dbReference type="Pfam" id="PF19236">
    <property type="entry name" value="ADAMTS_CR_3"/>
    <property type="match status" value="1"/>
</dbReference>
<sequence>MHWTPSDTSWFSCLLPIKERKCKTESTGASGWSAGSQYCGGRGRQSGPGRTQVSDICVQECPPGSVVFRELQCAAFNDRPLVAGVRYRWSTFHGGSSPCELSCLALGQNFYYNFGHVLDGTPCQEPGSMCVNGRCLKPGCDSILGSEKQNDICMVCGGQNTTCLRHHSMYHNNLHSPLALQNRYSQFVINGHWRISRPGEYSVAGTKLLYRRSLTQPALDLRLGVSTDSEHWSVMFVQVLSIDKDLGIEYEYWLPLELYALYHGRKSQLHQPHTATHFSPWPSPATTSVTSTSTPPCRRVRAQRNRRKQYCVKHFVFRGKVLGKAYLGKETRYDVQVMHTYRSQFRLERREFLWVPNVCDCPLLEEGRQYLIMARRHVNHEHAVNRILLDPDSYAQPYHHREDRLLRLLEVHCRNSRL</sequence>
<keyword evidence="7" id="KW-1185">Reference proteome</keyword>
<dbReference type="AlphaFoldDB" id="A0A8C9TXC6"/>
<keyword evidence="2" id="KW-0964">Secreted</keyword>
<dbReference type="GO" id="GO:0030198">
    <property type="term" value="P:extracellular matrix organization"/>
    <property type="evidence" value="ECO:0007669"/>
    <property type="project" value="InterPro"/>
</dbReference>
<dbReference type="Ensembl" id="ENSSFOT00015067382.1">
    <property type="protein sequence ID" value="ENSSFOP00015053759.1"/>
    <property type="gene ID" value="ENSSFOG00015028054.1"/>
</dbReference>
<protein>
    <submittedName>
        <fullName evidence="6">ADAMTS like 5</fullName>
    </submittedName>
</protein>
<evidence type="ECO:0000256" key="4">
    <source>
        <dbReference type="SAM" id="MobiDB-lite"/>
    </source>
</evidence>
<dbReference type="OrthoDB" id="5984913at2759"/>
<evidence type="ECO:0000256" key="2">
    <source>
        <dbReference type="ARBA" id="ARBA00022525"/>
    </source>
</evidence>
<dbReference type="GO" id="GO:0004222">
    <property type="term" value="F:metalloendopeptidase activity"/>
    <property type="evidence" value="ECO:0007669"/>
    <property type="project" value="TreeGrafter"/>
</dbReference>
<feature type="region of interest" description="Disordered" evidence="4">
    <location>
        <begin position="275"/>
        <end position="300"/>
    </location>
</feature>
<reference evidence="6" key="3">
    <citation type="submission" date="2025-09" db="UniProtKB">
        <authorList>
            <consortium name="Ensembl"/>
        </authorList>
    </citation>
    <scope>IDENTIFICATION</scope>
</reference>
<name>A0A8C9TXC6_SCLFO</name>
<dbReference type="GO" id="GO:0006508">
    <property type="term" value="P:proteolysis"/>
    <property type="evidence" value="ECO:0007669"/>
    <property type="project" value="TreeGrafter"/>
</dbReference>
<dbReference type="Proteomes" id="UP000694397">
    <property type="component" value="Chromosome 7"/>
</dbReference>
<accession>A0A8C9TXC6</accession>
<dbReference type="InterPro" id="IPR013273">
    <property type="entry name" value="ADAMTS/ADAMTS-like"/>
</dbReference>
<evidence type="ECO:0000313" key="7">
    <source>
        <dbReference type="Proteomes" id="UP000694397"/>
    </source>
</evidence>
<dbReference type="GeneTree" id="ENSGT00940000160456"/>
<dbReference type="Gene3D" id="2.40.50.120">
    <property type="match status" value="1"/>
</dbReference>
<dbReference type="InterPro" id="IPR010294">
    <property type="entry name" value="ADAMTS_spacer1"/>
</dbReference>
<reference evidence="6" key="2">
    <citation type="submission" date="2025-08" db="UniProtKB">
        <authorList>
            <consortium name="Ensembl"/>
        </authorList>
    </citation>
    <scope>IDENTIFICATION</scope>
</reference>
<dbReference type="GO" id="GO:0005576">
    <property type="term" value="C:extracellular region"/>
    <property type="evidence" value="ECO:0007669"/>
    <property type="project" value="UniProtKB-SubCell"/>
</dbReference>
<dbReference type="Gene3D" id="2.60.120.830">
    <property type="match status" value="1"/>
</dbReference>
<evidence type="ECO:0000313" key="6">
    <source>
        <dbReference type="Ensembl" id="ENSSFOP00015053759.1"/>
    </source>
</evidence>
<proteinExistence type="predicted"/>
<evidence type="ECO:0000259" key="5">
    <source>
        <dbReference type="PROSITE" id="PS50189"/>
    </source>
</evidence>
<dbReference type="SUPFAM" id="SSF50242">
    <property type="entry name" value="TIMP-like"/>
    <property type="match status" value="1"/>
</dbReference>
<evidence type="ECO:0000256" key="1">
    <source>
        <dbReference type="ARBA" id="ARBA00004613"/>
    </source>
</evidence>
<keyword evidence="3" id="KW-1015">Disulfide bond</keyword>
<dbReference type="InterPro" id="IPR008993">
    <property type="entry name" value="TIMP-like_OB-fold"/>
</dbReference>
<comment type="subcellular location">
    <subcellularLocation>
        <location evidence="1">Secreted</location>
    </subcellularLocation>
</comment>
<dbReference type="PANTHER" id="PTHR13723">
    <property type="entry name" value="ADAMTS A DISINTEGRIN AND METALLOPROTEASE WITH THROMBOSPONDIN MOTIFS PROTEASE"/>
    <property type="match status" value="1"/>
</dbReference>
<feature type="domain" description="NTR" evidence="5">
    <location>
        <begin position="293"/>
        <end position="413"/>
    </location>
</feature>
<dbReference type="GO" id="GO:0031012">
    <property type="term" value="C:extracellular matrix"/>
    <property type="evidence" value="ECO:0007669"/>
    <property type="project" value="TreeGrafter"/>
</dbReference>
<feature type="compositionally biased region" description="Low complexity" evidence="4">
    <location>
        <begin position="284"/>
        <end position="296"/>
    </location>
</feature>
<dbReference type="PROSITE" id="PS50189">
    <property type="entry name" value="NTR"/>
    <property type="match status" value="1"/>
</dbReference>
<dbReference type="InterPro" id="IPR018933">
    <property type="entry name" value="Netrin_module_non-TIMP"/>
</dbReference>
<reference evidence="6 7" key="1">
    <citation type="submission" date="2019-04" db="EMBL/GenBank/DDBJ databases">
        <authorList>
            <consortium name="Wellcome Sanger Institute Data Sharing"/>
        </authorList>
    </citation>
    <scope>NUCLEOTIDE SEQUENCE [LARGE SCALE GENOMIC DNA]</scope>
</reference>
<dbReference type="InterPro" id="IPR045371">
    <property type="entry name" value="ADAMTS_CR_3"/>
</dbReference>
<evidence type="ECO:0000256" key="3">
    <source>
        <dbReference type="ARBA" id="ARBA00023157"/>
    </source>
</evidence>
<dbReference type="PANTHER" id="PTHR13723:SF310">
    <property type="entry name" value="ADAMTS-LIKE 5"/>
    <property type="match status" value="1"/>
</dbReference>
<dbReference type="InterPro" id="IPR001134">
    <property type="entry name" value="Netrin_domain"/>
</dbReference>
<dbReference type="PRINTS" id="PR01857">
    <property type="entry name" value="ADAMTSFAMILY"/>
</dbReference>
<organism evidence="6 7">
    <name type="scientific">Scleropages formosus</name>
    <name type="common">Asian bonytongue</name>
    <name type="synonym">Osteoglossum formosum</name>
    <dbReference type="NCBI Taxonomy" id="113540"/>
    <lineage>
        <taxon>Eukaryota</taxon>
        <taxon>Metazoa</taxon>
        <taxon>Chordata</taxon>
        <taxon>Craniata</taxon>
        <taxon>Vertebrata</taxon>
        <taxon>Euteleostomi</taxon>
        <taxon>Actinopterygii</taxon>
        <taxon>Neopterygii</taxon>
        <taxon>Teleostei</taxon>
        <taxon>Osteoglossocephala</taxon>
        <taxon>Osteoglossomorpha</taxon>
        <taxon>Osteoglossiformes</taxon>
        <taxon>Osteoglossidae</taxon>
        <taxon>Scleropages</taxon>
    </lineage>
</organism>
<dbReference type="Pfam" id="PF05986">
    <property type="entry name" value="ADAMTS_spacer1"/>
    <property type="match status" value="1"/>
</dbReference>
<dbReference type="Pfam" id="PF01759">
    <property type="entry name" value="NTR"/>
    <property type="match status" value="1"/>
</dbReference>
<dbReference type="InterPro" id="IPR050439">
    <property type="entry name" value="ADAMTS_ADAMTS-like"/>
</dbReference>